<evidence type="ECO:0000313" key="2">
    <source>
        <dbReference type="Proteomes" id="UP001295423"/>
    </source>
</evidence>
<gene>
    <name evidence="1" type="ORF">CYCCA115_LOCUS13147</name>
</gene>
<dbReference type="AlphaFoldDB" id="A0AAD2PUS9"/>
<organism evidence="1 2">
    <name type="scientific">Cylindrotheca closterium</name>
    <dbReference type="NCBI Taxonomy" id="2856"/>
    <lineage>
        <taxon>Eukaryota</taxon>
        <taxon>Sar</taxon>
        <taxon>Stramenopiles</taxon>
        <taxon>Ochrophyta</taxon>
        <taxon>Bacillariophyta</taxon>
        <taxon>Bacillariophyceae</taxon>
        <taxon>Bacillariophycidae</taxon>
        <taxon>Bacillariales</taxon>
        <taxon>Bacillariaceae</taxon>
        <taxon>Cylindrotheca</taxon>
    </lineage>
</organism>
<accession>A0AAD2PUS9</accession>
<protein>
    <submittedName>
        <fullName evidence="1">Uncharacterized protein</fullName>
    </submittedName>
</protein>
<dbReference type="EMBL" id="CAKOGP040001789">
    <property type="protein sequence ID" value="CAJ1951593.1"/>
    <property type="molecule type" value="Genomic_DNA"/>
</dbReference>
<evidence type="ECO:0000313" key="1">
    <source>
        <dbReference type="EMBL" id="CAJ1951593.1"/>
    </source>
</evidence>
<proteinExistence type="predicted"/>
<comment type="caution">
    <text evidence="1">The sequence shown here is derived from an EMBL/GenBank/DDBJ whole genome shotgun (WGS) entry which is preliminary data.</text>
</comment>
<keyword evidence="2" id="KW-1185">Reference proteome</keyword>
<name>A0AAD2PUS9_9STRA</name>
<sequence>MGISNKDCRLGIGDFKVEVIELHLLDLCGQFGIQSRSGQESIPVTVLASRHEMRFRLDPFPTFLVT</sequence>
<reference evidence="1" key="1">
    <citation type="submission" date="2023-08" db="EMBL/GenBank/DDBJ databases">
        <authorList>
            <person name="Audoor S."/>
            <person name="Bilcke G."/>
        </authorList>
    </citation>
    <scope>NUCLEOTIDE SEQUENCE</scope>
</reference>
<dbReference type="Proteomes" id="UP001295423">
    <property type="component" value="Unassembled WGS sequence"/>
</dbReference>